<evidence type="ECO:0000313" key="3">
    <source>
        <dbReference type="EMBL" id="CEQ43185.1"/>
    </source>
</evidence>
<organism evidence="3 4">
    <name type="scientific">Sporidiobolus salmonicolor</name>
    <name type="common">Yeast-like fungus</name>
    <name type="synonym">Sporobolomyces salmonicolor</name>
    <dbReference type="NCBI Taxonomy" id="5005"/>
    <lineage>
        <taxon>Eukaryota</taxon>
        <taxon>Fungi</taxon>
        <taxon>Dikarya</taxon>
        <taxon>Basidiomycota</taxon>
        <taxon>Pucciniomycotina</taxon>
        <taxon>Microbotryomycetes</taxon>
        <taxon>Sporidiobolales</taxon>
        <taxon>Sporidiobolaceae</taxon>
        <taxon>Sporobolomyces</taxon>
    </lineage>
</organism>
<evidence type="ECO:0000256" key="2">
    <source>
        <dbReference type="SAM" id="Phobius"/>
    </source>
</evidence>
<name>A0A0D6EUB5_SPOSA</name>
<dbReference type="EMBL" id="CENE01000056">
    <property type="protein sequence ID" value="CEQ43185.1"/>
    <property type="molecule type" value="Genomic_DNA"/>
</dbReference>
<feature type="region of interest" description="Disordered" evidence="1">
    <location>
        <begin position="129"/>
        <end position="151"/>
    </location>
</feature>
<keyword evidence="2" id="KW-0472">Membrane</keyword>
<dbReference type="AlphaFoldDB" id="A0A0D6EUB5"/>
<feature type="transmembrane region" description="Helical" evidence="2">
    <location>
        <begin position="207"/>
        <end position="224"/>
    </location>
</feature>
<keyword evidence="2" id="KW-0812">Transmembrane</keyword>
<dbReference type="Proteomes" id="UP000243876">
    <property type="component" value="Unassembled WGS sequence"/>
</dbReference>
<accession>A0A0D6EUB5</accession>
<feature type="region of interest" description="Disordered" evidence="1">
    <location>
        <begin position="1"/>
        <end position="111"/>
    </location>
</feature>
<feature type="compositionally biased region" description="Low complexity" evidence="1">
    <location>
        <begin position="92"/>
        <end position="101"/>
    </location>
</feature>
<feature type="compositionally biased region" description="Basic residues" evidence="1">
    <location>
        <begin position="102"/>
        <end position="111"/>
    </location>
</feature>
<evidence type="ECO:0000256" key="1">
    <source>
        <dbReference type="SAM" id="MobiDB-lite"/>
    </source>
</evidence>
<proteinExistence type="predicted"/>
<sequence>MLRSAASPLDDVAEERDTVSDLTGTPSSSPVSTARSQSHAHARQHSRIHGRNLSAFFPRPGQRAEGYGGIYDDPHASPFSPGVSDIPRTTVAAPSSPSKGAAGRRGHHHRHSVSHNLFPFLDPASPARLTPQEALSKPPPEQLPAPSSSFHQRYGRLPRPVQLVAYAALYLPPASQVALIVAILQLVLGSSLWVQGQSGESLSVTGLGYLVVFDGLGTLSGVLLDRGGGFERLSEMLGQRAHSSLRKPFGSSRLITLSHFSQAIYLLFSAVYVCKESVEHVLLLHGPEDADGAHGAGHGGVGHGEGRAVSPSAVEGRSVFGLSRYPAHTLTNFCACSITFPLIILSLSALLALLSAAFFHTHAGLSRSIRPTILSRSPRPDERPSLLHRLTNPFTLTVAVFGAALFGAATVLLQTSPPPHSAEAKALQQALHDIENLPLVSSLETPHAWQLLASPLTSPSTDGNTPQTVVTLTVLVKRDTSDKDLLEITKFAQERCRTSGGGNKAGRDVTVAVKRV</sequence>
<feature type="compositionally biased region" description="Polar residues" evidence="1">
    <location>
        <begin position="20"/>
        <end position="37"/>
    </location>
</feature>
<keyword evidence="4" id="KW-1185">Reference proteome</keyword>
<gene>
    <name evidence="3" type="primary">SPOSA6832_05083</name>
</gene>
<feature type="compositionally biased region" description="Basic residues" evidence="1">
    <location>
        <begin position="38"/>
        <end position="50"/>
    </location>
</feature>
<dbReference type="OrthoDB" id="5382797at2759"/>
<feature type="transmembrane region" description="Helical" evidence="2">
    <location>
        <begin position="163"/>
        <end position="187"/>
    </location>
</feature>
<feature type="transmembrane region" description="Helical" evidence="2">
    <location>
        <begin position="330"/>
        <end position="359"/>
    </location>
</feature>
<feature type="transmembrane region" description="Helical" evidence="2">
    <location>
        <begin position="393"/>
        <end position="413"/>
    </location>
</feature>
<keyword evidence="2" id="KW-1133">Transmembrane helix</keyword>
<protein>
    <submittedName>
        <fullName evidence="3">SPOSA6832_05083-mRNA-1:cds</fullName>
    </submittedName>
</protein>
<reference evidence="4" key="1">
    <citation type="submission" date="2015-02" db="EMBL/GenBank/DDBJ databases">
        <authorList>
            <person name="Gon?alves P."/>
        </authorList>
    </citation>
    <scope>NUCLEOTIDE SEQUENCE [LARGE SCALE GENOMIC DNA]</scope>
</reference>
<evidence type="ECO:0000313" key="4">
    <source>
        <dbReference type="Proteomes" id="UP000243876"/>
    </source>
</evidence>